<name>A0ACC0I6L2_9ERIC</name>
<proteinExistence type="predicted"/>
<gene>
    <name evidence="1" type="ORF">LOK49_LG03G02198</name>
</gene>
<dbReference type="Proteomes" id="UP001060215">
    <property type="component" value="Chromosome 6"/>
</dbReference>
<protein>
    <submittedName>
        <fullName evidence="1">7-deoxyloganetin glucosyltransferase</fullName>
    </submittedName>
</protein>
<accession>A0ACC0I6L2</accession>
<dbReference type="EMBL" id="CM045763">
    <property type="protein sequence ID" value="KAI8020794.1"/>
    <property type="molecule type" value="Genomic_DNA"/>
</dbReference>
<evidence type="ECO:0000313" key="1">
    <source>
        <dbReference type="EMBL" id="KAI8020794.1"/>
    </source>
</evidence>
<organism evidence="1 2">
    <name type="scientific">Camellia lanceoleosa</name>
    <dbReference type="NCBI Taxonomy" id="1840588"/>
    <lineage>
        <taxon>Eukaryota</taxon>
        <taxon>Viridiplantae</taxon>
        <taxon>Streptophyta</taxon>
        <taxon>Embryophyta</taxon>
        <taxon>Tracheophyta</taxon>
        <taxon>Spermatophyta</taxon>
        <taxon>Magnoliopsida</taxon>
        <taxon>eudicotyledons</taxon>
        <taxon>Gunneridae</taxon>
        <taxon>Pentapetalae</taxon>
        <taxon>asterids</taxon>
        <taxon>Ericales</taxon>
        <taxon>Theaceae</taxon>
        <taxon>Camellia</taxon>
    </lineage>
</organism>
<comment type="caution">
    <text evidence="1">The sequence shown here is derived from an EMBL/GenBank/DDBJ whole genome shotgun (WGS) entry which is preliminary data.</text>
</comment>
<sequence length="287" mass="32745">MSKCLTYLWKQRQRACEASAFCVHTFDALEENLLDVLSSMFPHVYTIGPIQLLLNQKLRKEDPLESLGYSLWKEEPECLYWLDSKEPSSVVYVNFGSVTVMSQKQLVEFAWGLANSNHCFLWIIRLDLVIGDSAILPPEYNVETKQRGLIEGWCPQEEVLNHPSVGGFLTHSGWNSTIESLSAGVPMMCWPFFADQQTYCGYTCNEWEVGMEIDNNVKRDEVEKLVREIMEGEKGKKMKNKALEWKKLAEKATSPGGSSSLNLDKLVNVNDQNKKMTKNKRAECKLS</sequence>
<evidence type="ECO:0000313" key="2">
    <source>
        <dbReference type="Proteomes" id="UP001060215"/>
    </source>
</evidence>
<keyword evidence="2" id="KW-1185">Reference proteome</keyword>
<reference evidence="1 2" key="1">
    <citation type="journal article" date="2022" name="Plant J.">
        <title>Chromosome-level genome of Camellia lanceoleosa provides a valuable resource for understanding genome evolution and self-incompatibility.</title>
        <authorList>
            <person name="Gong W."/>
            <person name="Xiao S."/>
            <person name="Wang L."/>
            <person name="Liao Z."/>
            <person name="Chang Y."/>
            <person name="Mo W."/>
            <person name="Hu G."/>
            <person name="Li W."/>
            <person name="Zhao G."/>
            <person name="Zhu H."/>
            <person name="Hu X."/>
            <person name="Ji K."/>
            <person name="Xiang X."/>
            <person name="Song Q."/>
            <person name="Yuan D."/>
            <person name="Jin S."/>
            <person name="Zhang L."/>
        </authorList>
    </citation>
    <scope>NUCLEOTIDE SEQUENCE [LARGE SCALE GENOMIC DNA]</scope>
    <source>
        <strain evidence="1">SQ_2022a</strain>
    </source>
</reference>